<proteinExistence type="predicted"/>
<protein>
    <submittedName>
        <fullName evidence="1">Uncharacterized protein</fullName>
    </submittedName>
</protein>
<dbReference type="EMBL" id="LJHD01000119">
    <property type="protein sequence ID" value="ONI44149.1"/>
    <property type="molecule type" value="Genomic_DNA"/>
</dbReference>
<sequence length="369" mass="39958">MAMSIPTFAAEATPAPISLASPIATLELPVGDSLPIDDQISPTETKFTLQGDSVLEGIPTFTSNNNLYVPFMDLVDLFNIGWESDSAGNINFTSNPLPEKFINNVSLAIDPMKAAAPMSAHAPASMLPDFEEGGPVADLPWSSDIPTGPAPIIYVPDPERPTTDENEVIIEGEGILMENVYIVDVRDNKGQISVVVGNPQDPENPMDQTIFHLNDKTNIKHIMNRRLYTPADLKAGQTINVRHAEAMTMSIPAQVAAYEITLVSDATDAATDTADAATVMENVRVLEVSTKDGKVTSIAVGDKDETEPHTIFSFKENTAIRHIRDRRIYKLEDLKSGQVINVSYSGPVMQSYPAQAIADQIILIDAIGQ</sequence>
<comment type="caution">
    <text evidence="1">The sequence shown here is derived from an EMBL/GenBank/DDBJ whole genome shotgun (WGS) entry which is preliminary data.</text>
</comment>
<evidence type="ECO:0000313" key="2">
    <source>
        <dbReference type="Proteomes" id="UP000188637"/>
    </source>
</evidence>
<organism evidence="1 2">
    <name type="scientific">Candidatus Epulonipiscium fishelsonii</name>
    <dbReference type="NCBI Taxonomy" id="77094"/>
    <lineage>
        <taxon>Bacteria</taxon>
        <taxon>Bacillati</taxon>
        <taxon>Bacillota</taxon>
        <taxon>Clostridia</taxon>
        <taxon>Lachnospirales</taxon>
        <taxon>Lachnospiraceae</taxon>
        <taxon>Candidatus Epulonipiscium</taxon>
    </lineage>
</organism>
<name>A0ACC8XHM5_9FIRM</name>
<evidence type="ECO:0000313" key="1">
    <source>
        <dbReference type="EMBL" id="ONI44149.1"/>
    </source>
</evidence>
<reference evidence="1" key="1">
    <citation type="submission" date="2016-08" db="EMBL/GenBank/DDBJ databases">
        <authorList>
            <person name="Ngugi D.K."/>
            <person name="Miyake S."/>
            <person name="Stingl U."/>
        </authorList>
    </citation>
    <scope>NUCLEOTIDE SEQUENCE</scope>
    <source>
        <strain evidence="1">SCG-D08WGA-EpuloA1</strain>
    </source>
</reference>
<keyword evidence="2" id="KW-1185">Reference proteome</keyword>
<gene>
    <name evidence="1" type="ORF">AN640_05795</name>
</gene>
<accession>A0ACC8XHM5</accession>
<dbReference type="Proteomes" id="UP000188637">
    <property type="component" value="Unassembled WGS sequence"/>
</dbReference>